<feature type="compositionally biased region" description="Low complexity" evidence="1">
    <location>
        <begin position="186"/>
        <end position="196"/>
    </location>
</feature>
<protein>
    <recommendedName>
        <fullName evidence="3">EF-hand domain-containing protein</fullName>
    </recommendedName>
</protein>
<keyword evidence="5" id="KW-1185">Reference proteome</keyword>
<feature type="compositionally biased region" description="Basic and acidic residues" evidence="1">
    <location>
        <begin position="167"/>
        <end position="183"/>
    </location>
</feature>
<dbReference type="PROSITE" id="PS00018">
    <property type="entry name" value="EF_HAND_1"/>
    <property type="match status" value="2"/>
</dbReference>
<feature type="compositionally biased region" description="Low complexity" evidence="1">
    <location>
        <begin position="27"/>
        <end position="48"/>
    </location>
</feature>
<reference evidence="5" key="1">
    <citation type="journal article" date="2021" name="Syst. Appl. Microbiol.">
        <title>Roseomonas hellenica sp. nov., isolated from roots of wild-growing Alkanna tinctoria.</title>
        <authorList>
            <person name="Rat A."/>
            <person name="Naranjo H.D."/>
            <person name="Lebbe L."/>
            <person name="Cnockaert M."/>
            <person name="Krigas N."/>
            <person name="Grigoriadou K."/>
            <person name="Maloupa E."/>
            <person name="Willems A."/>
        </authorList>
    </citation>
    <scope>NUCLEOTIDE SEQUENCE [LARGE SCALE GENOMIC DNA]</scope>
    <source>
        <strain evidence="5">LMG 31159</strain>
    </source>
</reference>
<dbReference type="SUPFAM" id="SSF47473">
    <property type="entry name" value="EF-hand"/>
    <property type="match status" value="1"/>
</dbReference>
<proteinExistence type="predicted"/>
<feature type="compositionally biased region" description="Pro residues" evidence="1">
    <location>
        <begin position="197"/>
        <end position="206"/>
    </location>
</feature>
<gene>
    <name evidence="4" type="ORF">GXW78_14855</name>
</gene>
<evidence type="ECO:0000313" key="4">
    <source>
        <dbReference type="EMBL" id="MBR0650951.1"/>
    </source>
</evidence>
<feature type="domain" description="EF-hand" evidence="3">
    <location>
        <begin position="132"/>
        <end position="167"/>
    </location>
</feature>
<evidence type="ECO:0000256" key="1">
    <source>
        <dbReference type="SAM" id="MobiDB-lite"/>
    </source>
</evidence>
<dbReference type="Pfam" id="PF13202">
    <property type="entry name" value="EF-hand_5"/>
    <property type="match status" value="3"/>
</dbReference>
<feature type="region of interest" description="Disordered" evidence="1">
    <location>
        <begin position="167"/>
        <end position="206"/>
    </location>
</feature>
<comment type="caution">
    <text evidence="4">The sequence shown here is derived from an EMBL/GenBank/DDBJ whole genome shotgun (WGS) entry which is preliminary data.</text>
</comment>
<dbReference type="PROSITE" id="PS50222">
    <property type="entry name" value="EF_HAND_2"/>
    <property type="match status" value="2"/>
</dbReference>
<evidence type="ECO:0000256" key="2">
    <source>
        <dbReference type="SAM" id="SignalP"/>
    </source>
</evidence>
<dbReference type="EMBL" id="JAAEDI010000015">
    <property type="protein sequence ID" value="MBR0650951.1"/>
    <property type="molecule type" value="Genomic_DNA"/>
</dbReference>
<keyword evidence="2" id="KW-0732">Signal</keyword>
<evidence type="ECO:0000259" key="3">
    <source>
        <dbReference type="PROSITE" id="PS50222"/>
    </source>
</evidence>
<feature type="signal peptide" evidence="2">
    <location>
        <begin position="1"/>
        <end position="23"/>
    </location>
</feature>
<dbReference type="InterPro" id="IPR018247">
    <property type="entry name" value="EF_Hand_1_Ca_BS"/>
</dbReference>
<dbReference type="InterPro" id="IPR002048">
    <property type="entry name" value="EF_hand_dom"/>
</dbReference>
<accession>A0ABS5EIU9</accession>
<organism evidence="4 5">
    <name type="scientific">Neoroseomonas terrae</name>
    <dbReference type="NCBI Taxonomy" id="424799"/>
    <lineage>
        <taxon>Bacteria</taxon>
        <taxon>Pseudomonadati</taxon>
        <taxon>Pseudomonadota</taxon>
        <taxon>Alphaproteobacteria</taxon>
        <taxon>Acetobacterales</taxon>
        <taxon>Acetobacteraceae</taxon>
        <taxon>Neoroseomonas</taxon>
    </lineage>
</organism>
<sequence length="206" mass="21592">MRKTTIAALSAVVLAGGIGLAVAQPTPGAPATPAAPGATAERQHAGPPGHRGGPHHGGPRGAGSFAMGEAFARADTNNDGKVSREEAMTWVQARFTEIDVNRDGATIEEFRAFVDAQRPQGRRGPPPGARQGMQQRGAAMFRFVDVNMDGRVTMDELRPMVEAAFRAADRDGDGSLSREEVRFRNGPGPRRGAPAAPAQPAPATPR</sequence>
<feature type="domain" description="EF-hand" evidence="3">
    <location>
        <begin position="69"/>
        <end position="97"/>
    </location>
</feature>
<dbReference type="SMART" id="SM00054">
    <property type="entry name" value="EFh"/>
    <property type="match status" value="2"/>
</dbReference>
<feature type="chain" id="PRO_5045801688" description="EF-hand domain-containing protein" evidence="2">
    <location>
        <begin position="24"/>
        <end position="206"/>
    </location>
</feature>
<dbReference type="Gene3D" id="1.10.238.10">
    <property type="entry name" value="EF-hand"/>
    <property type="match status" value="2"/>
</dbReference>
<name>A0ABS5EIU9_9PROT</name>
<evidence type="ECO:0000313" key="5">
    <source>
        <dbReference type="Proteomes" id="UP000698752"/>
    </source>
</evidence>
<dbReference type="Proteomes" id="UP000698752">
    <property type="component" value="Unassembled WGS sequence"/>
</dbReference>
<feature type="region of interest" description="Disordered" evidence="1">
    <location>
        <begin position="27"/>
        <end position="65"/>
    </location>
</feature>
<dbReference type="InterPro" id="IPR011992">
    <property type="entry name" value="EF-hand-dom_pair"/>
</dbReference>
<dbReference type="RefSeq" id="WP_211869624.1">
    <property type="nucleotide sequence ID" value="NZ_JAAEDI010000015.1"/>
</dbReference>